<feature type="transmembrane region" description="Helical" evidence="7">
    <location>
        <begin position="457"/>
        <end position="476"/>
    </location>
</feature>
<protein>
    <recommendedName>
        <fullName evidence="8">Major facilitator superfamily (MFS) profile domain-containing protein</fullName>
    </recommendedName>
</protein>
<feature type="non-terminal residue" evidence="9">
    <location>
        <position position="1"/>
    </location>
</feature>
<dbReference type="Proteomes" id="UP000324897">
    <property type="component" value="Unassembled WGS sequence"/>
</dbReference>
<dbReference type="PANTHER" id="PTHR23505">
    <property type="entry name" value="SPINSTER"/>
    <property type="match status" value="1"/>
</dbReference>
<comment type="similarity">
    <text evidence="6">Belongs to the major facilitator superfamily. Spinster (TC 2.A.1.49) family.</text>
</comment>
<comment type="caution">
    <text evidence="9">The sequence shown here is derived from an EMBL/GenBank/DDBJ whole genome shotgun (WGS) entry which is preliminary data.</text>
</comment>
<evidence type="ECO:0000256" key="2">
    <source>
        <dbReference type="ARBA" id="ARBA00022448"/>
    </source>
</evidence>
<keyword evidence="3 7" id="KW-0812">Transmembrane</keyword>
<dbReference type="InterPro" id="IPR036259">
    <property type="entry name" value="MFS_trans_sf"/>
</dbReference>
<gene>
    <name evidence="9" type="ORF">EJB05_49312</name>
</gene>
<dbReference type="EMBL" id="RWGY01000051">
    <property type="protein sequence ID" value="TVU06119.1"/>
    <property type="molecule type" value="Genomic_DNA"/>
</dbReference>
<evidence type="ECO:0000256" key="1">
    <source>
        <dbReference type="ARBA" id="ARBA00004141"/>
    </source>
</evidence>
<evidence type="ECO:0000256" key="4">
    <source>
        <dbReference type="ARBA" id="ARBA00022989"/>
    </source>
</evidence>
<keyword evidence="4 7" id="KW-1133">Transmembrane helix</keyword>
<evidence type="ECO:0000256" key="3">
    <source>
        <dbReference type="ARBA" id="ARBA00022692"/>
    </source>
</evidence>
<feature type="transmembrane region" description="Helical" evidence="7">
    <location>
        <begin position="174"/>
        <end position="197"/>
    </location>
</feature>
<dbReference type="AlphaFoldDB" id="A0A5J9T3X6"/>
<evidence type="ECO:0000313" key="9">
    <source>
        <dbReference type="EMBL" id="TVU06119.1"/>
    </source>
</evidence>
<dbReference type="SUPFAM" id="SSF103473">
    <property type="entry name" value="MFS general substrate transporter"/>
    <property type="match status" value="1"/>
</dbReference>
<keyword evidence="5 7" id="KW-0472">Membrane</keyword>
<feature type="transmembrane region" description="Helical" evidence="7">
    <location>
        <begin position="209"/>
        <end position="229"/>
    </location>
</feature>
<proteinExistence type="inferred from homology"/>
<dbReference type="Gene3D" id="1.20.1250.20">
    <property type="entry name" value="MFS general substrate transporter like domains"/>
    <property type="match status" value="1"/>
</dbReference>
<evidence type="ECO:0000259" key="8">
    <source>
        <dbReference type="PROSITE" id="PS50850"/>
    </source>
</evidence>
<evidence type="ECO:0000256" key="7">
    <source>
        <dbReference type="SAM" id="Phobius"/>
    </source>
</evidence>
<dbReference type="InterPro" id="IPR044770">
    <property type="entry name" value="MFS_spinster-like"/>
</dbReference>
<dbReference type="Pfam" id="PF07690">
    <property type="entry name" value="MFS_1"/>
    <property type="match status" value="1"/>
</dbReference>
<dbReference type="InterPro" id="IPR011701">
    <property type="entry name" value="MFS"/>
</dbReference>
<dbReference type="CDD" id="cd17328">
    <property type="entry name" value="MFS_spinster_like"/>
    <property type="match status" value="1"/>
</dbReference>
<feature type="domain" description="Major facilitator superfamily (MFS) profile" evidence="8">
    <location>
        <begin position="50"/>
        <end position="478"/>
    </location>
</feature>
<reference evidence="9 10" key="1">
    <citation type="journal article" date="2019" name="Sci. Rep.">
        <title>A high-quality genome of Eragrostis curvula grass provides insights into Poaceae evolution and supports new strategies to enhance forage quality.</title>
        <authorList>
            <person name="Carballo J."/>
            <person name="Santos B.A.C.M."/>
            <person name="Zappacosta D."/>
            <person name="Garbus I."/>
            <person name="Selva J.P."/>
            <person name="Gallo C.A."/>
            <person name="Diaz A."/>
            <person name="Albertini E."/>
            <person name="Caccamo M."/>
            <person name="Echenique V."/>
        </authorList>
    </citation>
    <scope>NUCLEOTIDE SEQUENCE [LARGE SCALE GENOMIC DNA]</scope>
    <source>
        <strain evidence="10">cv. Victoria</strain>
        <tissue evidence="9">Leaf</tissue>
    </source>
</reference>
<dbReference type="Gramene" id="TVU06119">
    <property type="protein sequence ID" value="TVU06119"/>
    <property type="gene ID" value="EJB05_49312"/>
</dbReference>
<dbReference type="OrthoDB" id="440755at2759"/>
<evidence type="ECO:0000313" key="10">
    <source>
        <dbReference type="Proteomes" id="UP000324897"/>
    </source>
</evidence>
<organism evidence="9 10">
    <name type="scientific">Eragrostis curvula</name>
    <name type="common">weeping love grass</name>
    <dbReference type="NCBI Taxonomy" id="38414"/>
    <lineage>
        <taxon>Eukaryota</taxon>
        <taxon>Viridiplantae</taxon>
        <taxon>Streptophyta</taxon>
        <taxon>Embryophyta</taxon>
        <taxon>Tracheophyta</taxon>
        <taxon>Spermatophyta</taxon>
        <taxon>Magnoliopsida</taxon>
        <taxon>Liliopsida</taxon>
        <taxon>Poales</taxon>
        <taxon>Poaceae</taxon>
        <taxon>PACMAD clade</taxon>
        <taxon>Chloridoideae</taxon>
        <taxon>Eragrostideae</taxon>
        <taxon>Eragrostidinae</taxon>
        <taxon>Eragrostis</taxon>
    </lineage>
</organism>
<feature type="transmembrane region" description="Helical" evidence="7">
    <location>
        <begin position="294"/>
        <end position="316"/>
    </location>
</feature>
<accession>A0A5J9T3X6</accession>
<sequence>RSEGLTASLVLRQEGQTLRQEGQTTGARAEGGEGRGRAAAVLDMGEARRTLLLVNLASIMERADEALLPAVYREVGEALRATPAGLGALTLCRSFVQAACYPLAAYAAVRYDRARVIAVGAFLWAAATFLVAVSDNFAQVAVARGMNGIGLALVTPAIQSLVADYTDDSTRGSAFGWLQLTGNMGTLIGGLFSIMLASTTFMGIAGWRIAFHIVALISVLVGILVRLFAVDPHFVNVGIGKQLFRKSAWREMKDLVAEAKAVIKIPSFQIIVAQGITGSFPWSALSFAPMWLELLGFTHTGTGILMITFAVASSLGGVLGGKMGDYLARGSPDSGRIILSQISSASAVPLAAWLLLGLPDDPSTGFTHGLVMFIVGLSISWNAPATNNPIFAEIVPERSRTSIYALDRSFESALASFAPPVVGYLAEHAYGYKPETYGAGVSSVVRDKANAAALAKALHAAIAIPMLLCCFIYSLLYRTYPRDRDRARMDTLISTELQHIELERSQGTPVINVEYGEEEFDAADDKETLMRYETDQSAVIK</sequence>
<name>A0A5J9T3X6_9POAL</name>
<dbReference type="GO" id="GO:0022857">
    <property type="term" value="F:transmembrane transporter activity"/>
    <property type="evidence" value="ECO:0007669"/>
    <property type="project" value="InterPro"/>
</dbReference>
<dbReference type="PANTHER" id="PTHR23505:SF74">
    <property type="entry name" value="OS08G0409900 PROTEIN"/>
    <property type="match status" value="1"/>
</dbReference>
<dbReference type="PROSITE" id="PS50850">
    <property type="entry name" value="MFS"/>
    <property type="match status" value="1"/>
</dbReference>
<dbReference type="GO" id="GO:0016020">
    <property type="term" value="C:membrane"/>
    <property type="evidence" value="ECO:0007669"/>
    <property type="project" value="UniProtKB-SubCell"/>
</dbReference>
<dbReference type="InterPro" id="IPR020846">
    <property type="entry name" value="MFS_dom"/>
</dbReference>
<evidence type="ECO:0000256" key="5">
    <source>
        <dbReference type="ARBA" id="ARBA00023136"/>
    </source>
</evidence>
<keyword evidence="2" id="KW-0813">Transport</keyword>
<feature type="transmembrane region" description="Helical" evidence="7">
    <location>
        <begin position="116"/>
        <end position="134"/>
    </location>
</feature>
<dbReference type="FunFam" id="1.20.1250.20:FF:000520">
    <property type="entry name" value="Major facilitator superfamily protein"/>
    <property type="match status" value="1"/>
</dbReference>
<comment type="subcellular location">
    <subcellularLocation>
        <location evidence="1">Membrane</location>
        <topology evidence="1">Multi-pass membrane protein</topology>
    </subcellularLocation>
</comment>
<evidence type="ECO:0000256" key="6">
    <source>
        <dbReference type="ARBA" id="ARBA00024338"/>
    </source>
</evidence>
<keyword evidence="10" id="KW-1185">Reference proteome</keyword>
<feature type="transmembrane region" description="Helical" evidence="7">
    <location>
        <begin position="337"/>
        <end position="356"/>
    </location>
</feature>